<keyword evidence="7 10" id="KW-0573">Peptidoglycan synthesis</keyword>
<dbReference type="GO" id="GO:0005524">
    <property type="term" value="F:ATP binding"/>
    <property type="evidence" value="ECO:0007669"/>
    <property type="project" value="UniProtKB-UniRule"/>
</dbReference>
<evidence type="ECO:0000313" key="15">
    <source>
        <dbReference type="EMBL" id="GJN63835.1"/>
    </source>
</evidence>
<feature type="domain" description="Mur ligase C-terminal" evidence="13">
    <location>
        <begin position="319"/>
        <end position="440"/>
    </location>
</feature>
<evidence type="ECO:0000256" key="9">
    <source>
        <dbReference type="ARBA" id="ARBA00023316"/>
    </source>
</evidence>
<dbReference type="GO" id="GO:0009252">
    <property type="term" value="P:peptidoglycan biosynthetic process"/>
    <property type="evidence" value="ECO:0007669"/>
    <property type="project" value="UniProtKB-UniRule"/>
</dbReference>
<dbReference type="InterPro" id="IPR036615">
    <property type="entry name" value="Mur_ligase_C_dom_sf"/>
</dbReference>
<feature type="domain" description="Mur ligase N-terminal catalytic" evidence="12">
    <location>
        <begin position="25"/>
        <end position="72"/>
    </location>
</feature>
<dbReference type="NCBIfam" id="TIGR01143">
    <property type="entry name" value="murF"/>
    <property type="match status" value="1"/>
</dbReference>
<dbReference type="Gene3D" id="3.40.1190.10">
    <property type="entry name" value="Mur-like, catalytic domain"/>
    <property type="match status" value="1"/>
</dbReference>
<dbReference type="InterPro" id="IPR036565">
    <property type="entry name" value="Mur-like_cat_sf"/>
</dbReference>
<keyword evidence="5 10" id="KW-0067">ATP-binding</keyword>
<dbReference type="SUPFAM" id="SSF53244">
    <property type="entry name" value="MurD-like peptide ligases, peptide-binding domain"/>
    <property type="match status" value="1"/>
</dbReference>
<proteinExistence type="inferred from homology"/>
<dbReference type="InterPro" id="IPR051046">
    <property type="entry name" value="MurCDEF_CellWall_CoF430Synth"/>
</dbReference>
<evidence type="ECO:0000256" key="6">
    <source>
        <dbReference type="ARBA" id="ARBA00022960"/>
    </source>
</evidence>
<dbReference type="AlphaFoldDB" id="A0AA37IX27"/>
<reference evidence="15" key="1">
    <citation type="journal article" date="2022" name="Int. J. Syst. Evol. Microbiol.">
        <title>Genome-based, phenotypic and chemotaxonomic classification of Faecalibacterium strains: proposal of three novel species Faecalibacterium duncaniae sp. nov., Faecalibacterium hattorii sp. nov. and Faecalibacterium gallinarum sp. nov. .</title>
        <authorList>
            <person name="Sakamoto M."/>
            <person name="Sakurai N."/>
            <person name="Tanno H."/>
            <person name="Iino T."/>
            <person name="Ohkuma M."/>
            <person name="Endo A."/>
        </authorList>
    </citation>
    <scope>NUCLEOTIDE SEQUENCE</scope>
    <source>
        <strain evidence="15">JCM 17207</strain>
    </source>
</reference>
<dbReference type="RefSeq" id="WP_238316087.1">
    <property type="nucleotide sequence ID" value="NZ_BQKV01000020.1"/>
</dbReference>
<evidence type="ECO:0000256" key="7">
    <source>
        <dbReference type="ARBA" id="ARBA00022984"/>
    </source>
</evidence>
<dbReference type="Pfam" id="PF01225">
    <property type="entry name" value="Mur_ligase"/>
    <property type="match status" value="1"/>
</dbReference>
<evidence type="ECO:0000256" key="3">
    <source>
        <dbReference type="ARBA" id="ARBA00022618"/>
    </source>
</evidence>
<comment type="similarity">
    <text evidence="10">Belongs to the MurCDEF family. MurF subfamily.</text>
</comment>
<feature type="binding site" evidence="10">
    <location>
        <begin position="110"/>
        <end position="116"/>
    </location>
    <ligand>
        <name>ATP</name>
        <dbReference type="ChEBI" id="CHEBI:30616"/>
    </ligand>
</feature>
<keyword evidence="6 10" id="KW-0133">Cell shape</keyword>
<dbReference type="InterPro" id="IPR005863">
    <property type="entry name" value="UDP-N-AcMur_synth"/>
</dbReference>
<dbReference type="InterPro" id="IPR035911">
    <property type="entry name" value="MurE/MurF_N"/>
</dbReference>
<dbReference type="GO" id="GO:0051301">
    <property type="term" value="P:cell division"/>
    <property type="evidence" value="ECO:0007669"/>
    <property type="project" value="UniProtKB-KW"/>
</dbReference>
<comment type="caution">
    <text evidence="15">The sequence shown here is derived from an EMBL/GenBank/DDBJ whole genome shotgun (WGS) entry which is preliminary data.</text>
</comment>
<evidence type="ECO:0000256" key="4">
    <source>
        <dbReference type="ARBA" id="ARBA00022741"/>
    </source>
</evidence>
<comment type="function">
    <text evidence="10 11">Involved in cell wall formation. Catalyzes the final step in the synthesis of UDP-N-acetylmuramoyl-pentapeptide, the precursor of murein.</text>
</comment>
<protein>
    <recommendedName>
        <fullName evidence="10 11">UDP-N-acetylmuramoyl-tripeptide--D-alanyl-D-alanine ligase</fullName>
        <ecNumber evidence="10 11">6.3.2.10</ecNumber>
    </recommendedName>
    <alternativeName>
        <fullName evidence="10">D-alanyl-D-alanine-adding enzyme</fullName>
    </alternativeName>
</protein>
<evidence type="ECO:0000256" key="1">
    <source>
        <dbReference type="ARBA" id="ARBA00022490"/>
    </source>
</evidence>
<keyword evidence="8 10" id="KW-0131">Cell cycle</keyword>
<dbReference type="Gene3D" id="3.40.1390.10">
    <property type="entry name" value="MurE/MurF, N-terminal domain"/>
    <property type="match status" value="1"/>
</dbReference>
<dbReference type="GO" id="GO:0005737">
    <property type="term" value="C:cytoplasm"/>
    <property type="evidence" value="ECO:0007669"/>
    <property type="project" value="UniProtKB-SubCell"/>
</dbReference>
<organism evidence="15 16">
    <name type="scientific">Faecalibacterium gallinarum</name>
    <dbReference type="NCBI Taxonomy" id="2903556"/>
    <lineage>
        <taxon>Bacteria</taxon>
        <taxon>Bacillati</taxon>
        <taxon>Bacillota</taxon>
        <taxon>Clostridia</taxon>
        <taxon>Eubacteriales</taxon>
        <taxon>Oscillospiraceae</taxon>
        <taxon>Faecalibacterium</taxon>
    </lineage>
</organism>
<comment type="subcellular location">
    <subcellularLocation>
        <location evidence="10 11">Cytoplasm</location>
    </subcellularLocation>
</comment>
<evidence type="ECO:0000259" key="13">
    <source>
        <dbReference type="Pfam" id="PF02875"/>
    </source>
</evidence>
<dbReference type="PANTHER" id="PTHR43024">
    <property type="entry name" value="UDP-N-ACETYLMURAMOYL-TRIPEPTIDE--D-ALANYL-D-ALANINE LIGASE"/>
    <property type="match status" value="1"/>
</dbReference>
<evidence type="ECO:0000313" key="16">
    <source>
        <dbReference type="Proteomes" id="UP001055185"/>
    </source>
</evidence>
<accession>A0AA37IX27</accession>
<dbReference type="SUPFAM" id="SSF63418">
    <property type="entry name" value="MurE/MurF N-terminal domain"/>
    <property type="match status" value="1"/>
</dbReference>
<dbReference type="EC" id="6.3.2.10" evidence="10 11"/>
<evidence type="ECO:0000259" key="12">
    <source>
        <dbReference type="Pfam" id="PF01225"/>
    </source>
</evidence>
<evidence type="ECO:0000256" key="11">
    <source>
        <dbReference type="RuleBase" id="RU004136"/>
    </source>
</evidence>
<dbReference type="SUPFAM" id="SSF53623">
    <property type="entry name" value="MurD-like peptide ligases, catalytic domain"/>
    <property type="match status" value="1"/>
</dbReference>
<dbReference type="Pfam" id="PF08245">
    <property type="entry name" value="Mur_ligase_M"/>
    <property type="match status" value="1"/>
</dbReference>
<dbReference type="GO" id="GO:0047480">
    <property type="term" value="F:UDP-N-acetylmuramoyl-tripeptide-D-alanyl-D-alanine ligase activity"/>
    <property type="evidence" value="ECO:0007669"/>
    <property type="project" value="UniProtKB-UniRule"/>
</dbReference>
<comment type="catalytic activity">
    <reaction evidence="10 11">
        <text>D-alanyl-D-alanine + UDP-N-acetyl-alpha-D-muramoyl-L-alanyl-gamma-D-glutamyl-meso-2,6-diaminopimelate + ATP = UDP-N-acetyl-alpha-D-muramoyl-L-alanyl-gamma-D-glutamyl-meso-2,6-diaminopimeloyl-D-alanyl-D-alanine + ADP + phosphate + H(+)</text>
        <dbReference type="Rhea" id="RHEA:28374"/>
        <dbReference type="ChEBI" id="CHEBI:15378"/>
        <dbReference type="ChEBI" id="CHEBI:30616"/>
        <dbReference type="ChEBI" id="CHEBI:43474"/>
        <dbReference type="ChEBI" id="CHEBI:57822"/>
        <dbReference type="ChEBI" id="CHEBI:61386"/>
        <dbReference type="ChEBI" id="CHEBI:83905"/>
        <dbReference type="ChEBI" id="CHEBI:456216"/>
        <dbReference type="EC" id="6.3.2.10"/>
    </reaction>
</comment>
<dbReference type="Proteomes" id="UP001055185">
    <property type="component" value="Unassembled WGS sequence"/>
</dbReference>
<gene>
    <name evidence="10 15" type="primary">murF</name>
    <name evidence="15" type="ORF">JCM17207_04600</name>
</gene>
<keyword evidence="4 10" id="KW-0547">Nucleotide-binding</keyword>
<dbReference type="HAMAP" id="MF_02019">
    <property type="entry name" value="MurF"/>
    <property type="match status" value="1"/>
</dbReference>
<dbReference type="Gene3D" id="3.90.190.20">
    <property type="entry name" value="Mur ligase, C-terminal domain"/>
    <property type="match status" value="1"/>
</dbReference>
<dbReference type="PANTHER" id="PTHR43024:SF1">
    <property type="entry name" value="UDP-N-ACETYLMURAMOYL-TRIPEPTIDE--D-ALANYL-D-ALANINE LIGASE"/>
    <property type="match status" value="1"/>
</dbReference>
<evidence type="ECO:0000256" key="8">
    <source>
        <dbReference type="ARBA" id="ARBA00023306"/>
    </source>
</evidence>
<keyword evidence="2 10" id="KW-0436">Ligase</keyword>
<evidence type="ECO:0000256" key="10">
    <source>
        <dbReference type="HAMAP-Rule" id="MF_02019"/>
    </source>
</evidence>
<dbReference type="InterPro" id="IPR004101">
    <property type="entry name" value="Mur_ligase_C"/>
</dbReference>
<keyword evidence="3 10" id="KW-0132">Cell division</keyword>
<comment type="pathway">
    <text evidence="10 11">Cell wall biogenesis; peptidoglycan biosynthesis.</text>
</comment>
<name>A0AA37IX27_9FIRM</name>
<dbReference type="Pfam" id="PF02875">
    <property type="entry name" value="Mur_ligase_C"/>
    <property type="match status" value="1"/>
</dbReference>
<sequence>MEQILAKTLLAGFEAAPAIPEGQMIRFVTTDSRQVGPDCVFVAFPGEKFDGHDFAAAALEAGAAYVVLNHPVEGVPAEKTILCPDSYQAMMRMGANYRAQFSPKVIGVTGSVGKTTTKEFCAAVFSGFGNTIKTEGNQNNELGLPRTLFQIGPDTEYAVVEMGMSHAGEIDRLARCAKPDAGIITCIGVSHIENLGSRENICKAKLEICAGLPEGAPLVLNYDDEYLRKAQLPAHVQPVWYSLTSGEADVSASAIRQEEDGMSFLVDDQDNGCFMIHIPALGRHNVANALAAYCVATRLGLPARQVIQELKNFRQTGMRQRVVDSHGVKVIEDCYNANPDSMRAALEMFRDFPCQRRFALLGDMLELGEISRAEHEELGRLAAVSNLEALVTYGEQAQRTAVTAAAKGLRTVYAHNYEEAAEALLRQVHPGDAVLVKASRGMALEKVLEIFYMERDAAALGN</sequence>
<keyword evidence="1 10" id="KW-0963">Cytoplasm</keyword>
<evidence type="ECO:0000256" key="2">
    <source>
        <dbReference type="ARBA" id="ARBA00022598"/>
    </source>
</evidence>
<dbReference type="EMBL" id="BQKV01000020">
    <property type="protein sequence ID" value="GJN63835.1"/>
    <property type="molecule type" value="Genomic_DNA"/>
</dbReference>
<keyword evidence="16" id="KW-1185">Reference proteome</keyword>
<feature type="domain" description="Mur ligase central" evidence="14">
    <location>
        <begin position="108"/>
        <end position="296"/>
    </location>
</feature>
<evidence type="ECO:0000259" key="14">
    <source>
        <dbReference type="Pfam" id="PF08245"/>
    </source>
</evidence>
<dbReference type="InterPro" id="IPR000713">
    <property type="entry name" value="Mur_ligase_N"/>
</dbReference>
<dbReference type="GO" id="GO:0071555">
    <property type="term" value="P:cell wall organization"/>
    <property type="evidence" value="ECO:0007669"/>
    <property type="project" value="UniProtKB-KW"/>
</dbReference>
<dbReference type="InterPro" id="IPR013221">
    <property type="entry name" value="Mur_ligase_cen"/>
</dbReference>
<dbReference type="GO" id="GO:0008360">
    <property type="term" value="P:regulation of cell shape"/>
    <property type="evidence" value="ECO:0007669"/>
    <property type="project" value="UniProtKB-KW"/>
</dbReference>
<keyword evidence="9 10" id="KW-0961">Cell wall biogenesis/degradation</keyword>
<evidence type="ECO:0000256" key="5">
    <source>
        <dbReference type="ARBA" id="ARBA00022840"/>
    </source>
</evidence>